<comment type="caution">
    <text evidence="3">The sequence shown here is derived from an EMBL/GenBank/DDBJ whole genome shotgun (WGS) entry which is preliminary data.</text>
</comment>
<keyword evidence="4" id="KW-1185">Reference proteome</keyword>
<sequence>MAVLCQSLATKHNPSHNKITLLSFITPKPHLHPSKSIHFKPQHNSFKLHCSNDEQPSQQIFEGFSLLGSDPPWESGNVWSTMGFYFFSLHVPFSFGGLSLVSHLFHQPVLQPQLKAVAILVISTTELFATVLLLQFTAMPNSKPVSFLERGSVRSKRNWVFAALIGFAVLVAAMYLTSLLADTLFENEGVNNQDVKEILLSGSVAQASITLVFCVIAPVLEEIVYRRFLLTSLIPSMQWRQALIVSSLIFAAAHLSGENFIQLFLIGMVLGCSYSWTGDLRSPILLHSMYNALTLFIDFNA</sequence>
<evidence type="ECO:0000259" key="2">
    <source>
        <dbReference type="Pfam" id="PF02517"/>
    </source>
</evidence>
<dbReference type="AlphaFoldDB" id="A0AAW1GHG0"/>
<dbReference type="GO" id="GO:0004175">
    <property type="term" value="F:endopeptidase activity"/>
    <property type="evidence" value="ECO:0007669"/>
    <property type="project" value="UniProtKB-ARBA"/>
</dbReference>
<feature type="transmembrane region" description="Helical" evidence="1">
    <location>
        <begin position="84"/>
        <end position="105"/>
    </location>
</feature>
<protein>
    <recommendedName>
        <fullName evidence="2">CAAX prenyl protease 2/Lysostaphin resistance protein A-like domain-containing protein</fullName>
    </recommendedName>
</protein>
<dbReference type="GO" id="GO:0080120">
    <property type="term" value="P:CAAX-box protein maturation"/>
    <property type="evidence" value="ECO:0007669"/>
    <property type="project" value="UniProtKB-ARBA"/>
</dbReference>
<evidence type="ECO:0000256" key="1">
    <source>
        <dbReference type="SAM" id="Phobius"/>
    </source>
</evidence>
<feature type="transmembrane region" description="Helical" evidence="1">
    <location>
        <begin position="159"/>
        <end position="178"/>
    </location>
</feature>
<gene>
    <name evidence="3" type="ORF">RND81_14G025400</name>
</gene>
<reference evidence="3" key="1">
    <citation type="submission" date="2024-03" db="EMBL/GenBank/DDBJ databases">
        <title>WGS assembly of Saponaria officinalis var. Norfolk2.</title>
        <authorList>
            <person name="Jenkins J."/>
            <person name="Shu S."/>
            <person name="Grimwood J."/>
            <person name="Barry K."/>
            <person name="Goodstein D."/>
            <person name="Schmutz J."/>
            <person name="Leebens-Mack J."/>
            <person name="Osbourn A."/>
        </authorList>
    </citation>
    <scope>NUCLEOTIDE SEQUENCE [LARGE SCALE GENOMIC DNA]</scope>
    <source>
        <strain evidence="3">JIC</strain>
    </source>
</reference>
<proteinExistence type="predicted"/>
<dbReference type="Pfam" id="PF02517">
    <property type="entry name" value="Rce1-like"/>
    <property type="match status" value="1"/>
</dbReference>
<keyword evidence="1" id="KW-0812">Transmembrane</keyword>
<organism evidence="3 4">
    <name type="scientific">Saponaria officinalis</name>
    <name type="common">Common soapwort</name>
    <name type="synonym">Lychnis saponaria</name>
    <dbReference type="NCBI Taxonomy" id="3572"/>
    <lineage>
        <taxon>Eukaryota</taxon>
        <taxon>Viridiplantae</taxon>
        <taxon>Streptophyta</taxon>
        <taxon>Embryophyta</taxon>
        <taxon>Tracheophyta</taxon>
        <taxon>Spermatophyta</taxon>
        <taxon>Magnoliopsida</taxon>
        <taxon>eudicotyledons</taxon>
        <taxon>Gunneridae</taxon>
        <taxon>Pentapetalae</taxon>
        <taxon>Caryophyllales</taxon>
        <taxon>Caryophyllaceae</taxon>
        <taxon>Caryophylleae</taxon>
        <taxon>Saponaria</taxon>
    </lineage>
</organism>
<evidence type="ECO:0000313" key="3">
    <source>
        <dbReference type="EMBL" id="KAK9664200.1"/>
    </source>
</evidence>
<keyword evidence="1" id="KW-0472">Membrane</keyword>
<keyword evidence="1" id="KW-1133">Transmembrane helix</keyword>
<feature type="transmembrane region" description="Helical" evidence="1">
    <location>
        <begin position="117"/>
        <end position="138"/>
    </location>
</feature>
<dbReference type="Proteomes" id="UP001443914">
    <property type="component" value="Unassembled WGS sequence"/>
</dbReference>
<feature type="domain" description="CAAX prenyl protease 2/Lysostaphin resistance protein A-like" evidence="2">
    <location>
        <begin position="207"/>
        <end position="293"/>
    </location>
</feature>
<dbReference type="EMBL" id="JBDFQZ010000014">
    <property type="protein sequence ID" value="KAK9664200.1"/>
    <property type="molecule type" value="Genomic_DNA"/>
</dbReference>
<evidence type="ECO:0000313" key="4">
    <source>
        <dbReference type="Proteomes" id="UP001443914"/>
    </source>
</evidence>
<dbReference type="InterPro" id="IPR003675">
    <property type="entry name" value="Rce1/LyrA-like_dom"/>
</dbReference>
<dbReference type="PANTHER" id="PTHR43592">
    <property type="entry name" value="CAAX AMINO TERMINAL PROTEASE"/>
    <property type="match status" value="1"/>
</dbReference>
<dbReference type="PANTHER" id="PTHR43592:SF4">
    <property type="entry name" value="CAAX AMINO TERMINAL PROTEASE FAMILY PROTEIN"/>
    <property type="match status" value="1"/>
</dbReference>
<feature type="transmembrane region" description="Helical" evidence="1">
    <location>
        <begin position="198"/>
        <end position="220"/>
    </location>
</feature>
<name>A0AAW1GHG0_SAPOF</name>
<accession>A0AAW1GHG0</accession>